<feature type="transmembrane region" description="Helical" evidence="1">
    <location>
        <begin position="21"/>
        <end position="42"/>
    </location>
</feature>
<keyword evidence="1" id="KW-0812">Transmembrane</keyword>
<name>A0A914XHZ4_9BILA</name>
<protein>
    <submittedName>
        <fullName evidence="3">Uncharacterized protein</fullName>
    </submittedName>
</protein>
<dbReference type="Proteomes" id="UP000887566">
    <property type="component" value="Unplaced"/>
</dbReference>
<evidence type="ECO:0000313" key="2">
    <source>
        <dbReference type="Proteomes" id="UP000887566"/>
    </source>
</evidence>
<feature type="transmembrane region" description="Helical" evidence="1">
    <location>
        <begin position="54"/>
        <end position="74"/>
    </location>
</feature>
<sequence>MSIAAKPFRLDPTPPPYQPPKIVIGAIFNCFSLLLCVYGAIFVDGYIEDNYSTYRYFLIILANIAAFHIPFMIISFGSPETAKTSLIFSLCYVACSIGGAFTAIIWFIATVVAGGGKVKQLGRKMEPIIAVILSISSISNAIGLVALILFFCGLSAKRWFPDEKSFDNVVPTVTKGATTNHNGQS</sequence>
<evidence type="ECO:0000256" key="1">
    <source>
        <dbReference type="SAM" id="Phobius"/>
    </source>
</evidence>
<keyword evidence="2" id="KW-1185">Reference proteome</keyword>
<dbReference type="AlphaFoldDB" id="A0A914XHZ4"/>
<feature type="transmembrane region" description="Helical" evidence="1">
    <location>
        <begin position="128"/>
        <end position="154"/>
    </location>
</feature>
<accession>A0A914XHZ4</accession>
<reference evidence="3" key="1">
    <citation type="submission" date="2022-11" db="UniProtKB">
        <authorList>
            <consortium name="WormBaseParasite"/>
        </authorList>
    </citation>
    <scope>IDENTIFICATION</scope>
</reference>
<feature type="transmembrane region" description="Helical" evidence="1">
    <location>
        <begin position="86"/>
        <end position="108"/>
    </location>
</feature>
<proteinExistence type="predicted"/>
<keyword evidence="1" id="KW-0472">Membrane</keyword>
<evidence type="ECO:0000313" key="3">
    <source>
        <dbReference type="WBParaSite" id="PSAMB.scaffold843size40342.g9156.t1"/>
    </source>
</evidence>
<keyword evidence="1" id="KW-1133">Transmembrane helix</keyword>
<dbReference type="WBParaSite" id="PSAMB.scaffold843size40342.g9156.t1">
    <property type="protein sequence ID" value="PSAMB.scaffold843size40342.g9156.t1"/>
    <property type="gene ID" value="PSAMB.scaffold843size40342.g9156"/>
</dbReference>
<organism evidence="2 3">
    <name type="scientific">Plectus sambesii</name>
    <dbReference type="NCBI Taxonomy" id="2011161"/>
    <lineage>
        <taxon>Eukaryota</taxon>
        <taxon>Metazoa</taxon>
        <taxon>Ecdysozoa</taxon>
        <taxon>Nematoda</taxon>
        <taxon>Chromadorea</taxon>
        <taxon>Plectida</taxon>
        <taxon>Plectina</taxon>
        <taxon>Plectoidea</taxon>
        <taxon>Plectidae</taxon>
        <taxon>Plectus</taxon>
    </lineage>
</organism>